<evidence type="ECO:0000313" key="2">
    <source>
        <dbReference type="Proteomes" id="UP000020865"/>
    </source>
</evidence>
<comment type="caution">
    <text evidence="1">The sequence shown here is derived from an EMBL/GenBank/DDBJ whole genome shotgun (WGS) entry which is preliminary data.</text>
</comment>
<dbReference type="AlphaFoldDB" id="A0A9P2XGE4"/>
<sequence>YFLSCVVIAFGIESQEIMDVQSQLLFIGSSARHL</sequence>
<organism evidence="1 2">
    <name type="scientific">Acinetobacter baumannii 1462234</name>
    <dbReference type="NCBI Taxonomy" id="1310646"/>
    <lineage>
        <taxon>Bacteria</taxon>
        <taxon>Pseudomonadati</taxon>
        <taxon>Pseudomonadota</taxon>
        <taxon>Gammaproteobacteria</taxon>
        <taxon>Moraxellales</taxon>
        <taxon>Moraxellaceae</taxon>
        <taxon>Acinetobacter</taxon>
        <taxon>Acinetobacter calcoaceticus/baumannii complex</taxon>
    </lineage>
</organism>
<proteinExistence type="predicted"/>
<evidence type="ECO:0000313" key="1">
    <source>
        <dbReference type="EMBL" id="EXB57010.1"/>
    </source>
</evidence>
<protein>
    <submittedName>
        <fullName evidence="1">Uncharacterized protein</fullName>
    </submittedName>
</protein>
<dbReference type="Proteomes" id="UP000020865">
    <property type="component" value="Unassembled WGS sequence"/>
</dbReference>
<accession>A0A9P2XGE4</accession>
<reference evidence="1 2" key="1">
    <citation type="submission" date="2014-02" db="EMBL/GenBank/DDBJ databases">
        <title>Comparative genomics and transcriptomics to identify genetic mechanisms underlying the emergence of carbapenem resistant Acinetobacter baumannii (CRAb).</title>
        <authorList>
            <person name="Harris A.D."/>
            <person name="Johnson K.J."/>
            <person name="George J."/>
            <person name="Shefchek K."/>
            <person name="Daugherty S.C."/>
            <person name="Parankush S."/>
            <person name="Sadzewicz L."/>
            <person name="Tallon L."/>
            <person name="Sengamalay N."/>
            <person name="Hazen T.H."/>
            <person name="Rasko D.A."/>
        </authorList>
    </citation>
    <scope>NUCLEOTIDE SEQUENCE [LARGE SCALE GENOMIC DNA]</scope>
    <source>
        <strain evidence="1 2">1462234</strain>
    </source>
</reference>
<dbReference type="EMBL" id="JEWR01000091">
    <property type="protein sequence ID" value="EXB57010.1"/>
    <property type="molecule type" value="Genomic_DNA"/>
</dbReference>
<name>A0A9P2XGE4_ACIBA</name>
<gene>
    <name evidence="1" type="ORF">J545_3625</name>
</gene>
<feature type="non-terminal residue" evidence="1">
    <location>
        <position position="1"/>
    </location>
</feature>